<dbReference type="GO" id="GO:0005737">
    <property type="term" value="C:cytoplasm"/>
    <property type="evidence" value="ECO:0007669"/>
    <property type="project" value="UniProtKB-SubCell"/>
</dbReference>
<keyword evidence="5 8" id="KW-0378">Hydrolase</keyword>
<dbReference type="InterPro" id="IPR023214">
    <property type="entry name" value="HAD_sf"/>
</dbReference>
<keyword evidence="3" id="KW-0963">Cytoplasm</keyword>
<evidence type="ECO:0000313" key="9">
    <source>
        <dbReference type="Proteomes" id="UP000471381"/>
    </source>
</evidence>
<dbReference type="CDD" id="cd07503">
    <property type="entry name" value="HAD_HisB-N"/>
    <property type="match status" value="1"/>
</dbReference>
<dbReference type="Gene3D" id="3.40.50.1000">
    <property type="entry name" value="HAD superfamily/HAD-like"/>
    <property type="match status" value="1"/>
</dbReference>
<comment type="similarity">
    <text evidence="2">Belongs to the GmhB family.</text>
</comment>
<organism evidence="8 9">
    <name type="scientific">Alteromonas genovensis</name>
    <dbReference type="NCBI Taxonomy" id="471225"/>
    <lineage>
        <taxon>Bacteria</taxon>
        <taxon>Pseudomonadati</taxon>
        <taxon>Pseudomonadota</taxon>
        <taxon>Gammaproteobacteria</taxon>
        <taxon>Alteromonadales</taxon>
        <taxon>Alteromonadaceae</taxon>
        <taxon>Alteromonas/Salinimonas group</taxon>
        <taxon>Alteromonas</taxon>
    </lineage>
</organism>
<evidence type="ECO:0000256" key="4">
    <source>
        <dbReference type="ARBA" id="ARBA00022723"/>
    </source>
</evidence>
<keyword evidence="4" id="KW-0479">Metal-binding</keyword>
<evidence type="ECO:0000256" key="5">
    <source>
        <dbReference type="ARBA" id="ARBA00022801"/>
    </source>
</evidence>
<dbReference type="Proteomes" id="UP000471381">
    <property type="component" value="Unassembled WGS sequence"/>
</dbReference>
<comment type="subcellular location">
    <subcellularLocation>
        <location evidence="1">Cytoplasm</location>
    </subcellularLocation>
</comment>
<dbReference type="GO" id="GO:0046872">
    <property type="term" value="F:metal ion binding"/>
    <property type="evidence" value="ECO:0007669"/>
    <property type="project" value="UniProtKB-KW"/>
</dbReference>
<dbReference type="RefSeq" id="WP_163106288.1">
    <property type="nucleotide sequence ID" value="NZ_JAAAWO010000005.1"/>
</dbReference>
<evidence type="ECO:0000256" key="6">
    <source>
        <dbReference type="ARBA" id="ARBA00023277"/>
    </source>
</evidence>
<dbReference type="EMBL" id="JAAAWO010000005">
    <property type="protein sequence ID" value="NDW15552.1"/>
    <property type="molecule type" value="Genomic_DNA"/>
</dbReference>
<evidence type="ECO:0000256" key="2">
    <source>
        <dbReference type="ARBA" id="ARBA00005628"/>
    </source>
</evidence>
<dbReference type="GO" id="GO:0005975">
    <property type="term" value="P:carbohydrate metabolic process"/>
    <property type="evidence" value="ECO:0007669"/>
    <property type="project" value="InterPro"/>
</dbReference>
<accession>A0A6N9TGG2</accession>
<dbReference type="InterPro" id="IPR006549">
    <property type="entry name" value="HAD-SF_hydro_IIIA"/>
</dbReference>
<gene>
    <name evidence="8" type="primary">gmhB</name>
    <name evidence="8" type="ORF">GTQ48_08460</name>
</gene>
<dbReference type="SUPFAM" id="SSF56784">
    <property type="entry name" value="HAD-like"/>
    <property type="match status" value="1"/>
</dbReference>
<dbReference type="NCBIfam" id="TIGR01662">
    <property type="entry name" value="HAD-SF-IIIA"/>
    <property type="match status" value="1"/>
</dbReference>
<evidence type="ECO:0000256" key="1">
    <source>
        <dbReference type="ARBA" id="ARBA00004496"/>
    </source>
</evidence>
<comment type="caution">
    <text evidence="8">The sequence shown here is derived from an EMBL/GenBank/DDBJ whole genome shotgun (WGS) entry which is preliminary data.</text>
</comment>
<name>A0A6N9TGG2_9ALTE</name>
<evidence type="ECO:0000256" key="7">
    <source>
        <dbReference type="ARBA" id="ARBA00031828"/>
    </source>
</evidence>
<dbReference type="InterPro" id="IPR004446">
    <property type="entry name" value="Heptose_bisP_phosphatase"/>
</dbReference>
<dbReference type="PANTHER" id="PTHR42891:SF1">
    <property type="entry name" value="D-GLYCERO-BETA-D-MANNO-HEPTOSE-1,7-BISPHOSPHATE 7-PHOSPHATASE"/>
    <property type="match status" value="1"/>
</dbReference>
<dbReference type="NCBIfam" id="TIGR00213">
    <property type="entry name" value="GmhB_yaeD"/>
    <property type="match status" value="1"/>
</dbReference>
<reference evidence="8 9" key="1">
    <citation type="submission" date="2020-01" db="EMBL/GenBank/DDBJ databases">
        <title>Genomes of bacteria type strains.</title>
        <authorList>
            <person name="Chen J."/>
            <person name="Zhu S."/>
            <person name="Yang J."/>
        </authorList>
    </citation>
    <scope>NUCLEOTIDE SEQUENCE [LARGE SCALE GENOMIC DNA]</scope>
    <source>
        <strain evidence="8 9">LMG 24078</strain>
    </source>
</reference>
<dbReference type="AlphaFoldDB" id="A0A6N9TGG2"/>
<keyword evidence="6" id="KW-0119">Carbohydrate metabolism</keyword>
<proteinExistence type="inferred from homology"/>
<evidence type="ECO:0000256" key="3">
    <source>
        <dbReference type="ARBA" id="ARBA00022490"/>
    </source>
</evidence>
<dbReference type="NCBIfam" id="TIGR01656">
    <property type="entry name" value="Histidinol-ppas"/>
    <property type="match status" value="1"/>
</dbReference>
<dbReference type="GO" id="GO:0016791">
    <property type="term" value="F:phosphatase activity"/>
    <property type="evidence" value="ECO:0007669"/>
    <property type="project" value="InterPro"/>
</dbReference>
<dbReference type="PANTHER" id="PTHR42891">
    <property type="entry name" value="D-GLYCERO-BETA-D-MANNO-HEPTOSE-1,7-BISPHOSPHATE 7-PHOSPHATASE"/>
    <property type="match status" value="1"/>
</dbReference>
<dbReference type="InterPro" id="IPR006543">
    <property type="entry name" value="Histidinol-phos"/>
</dbReference>
<sequence length="198" mass="22127">MSKLKGLYSHQKNTQQKHTQHKALFLDRDGVINVDHGYVGHYDNFDYVEGIFDVVRMYALAKYKIVIVTNQSGIARGRYTEADFHVLMNRVKQDFADKGVPEVAVYFCPHHVEGSVPEYVINCACRKPKPGMLLQASQELGIALYDSVLIGDSWRDIEAAHAAGLKKSIYFSENAIPAGASIEGVRKVEALQQLTAIE</sequence>
<evidence type="ECO:0000313" key="8">
    <source>
        <dbReference type="EMBL" id="NDW15552.1"/>
    </source>
</evidence>
<protein>
    <recommendedName>
        <fullName evidence="7">D,D-heptose 1,7-bisphosphate phosphatase</fullName>
    </recommendedName>
</protein>
<dbReference type="InterPro" id="IPR036412">
    <property type="entry name" value="HAD-like_sf"/>
</dbReference>
<keyword evidence="9" id="KW-1185">Reference proteome</keyword>
<dbReference type="Pfam" id="PF13242">
    <property type="entry name" value="Hydrolase_like"/>
    <property type="match status" value="1"/>
</dbReference>